<reference evidence="2" key="1">
    <citation type="submission" date="2020-12" db="EMBL/GenBank/DDBJ databases">
        <title>Antrihabitans popcorni sp. nov. and Antrihabitans auranticaus sp. nov., isolated from a larva cave.</title>
        <authorList>
            <person name="Lee S.D."/>
            <person name="Kim I.S."/>
        </authorList>
    </citation>
    <scope>NUCLEOTIDE SEQUENCE</scope>
    <source>
        <strain evidence="2">YC3-6</strain>
    </source>
</reference>
<feature type="compositionally biased region" description="Basic and acidic residues" evidence="1">
    <location>
        <begin position="24"/>
        <end position="33"/>
    </location>
</feature>
<dbReference type="RefSeq" id="WP_199701300.1">
    <property type="nucleotide sequence ID" value="NZ_JAEMNV010000001.1"/>
</dbReference>
<gene>
    <name evidence="2" type="ORF">JGU71_01575</name>
</gene>
<name>A0A934NLU3_9NOCA</name>
<feature type="compositionally biased region" description="Basic and acidic residues" evidence="1">
    <location>
        <begin position="44"/>
        <end position="62"/>
    </location>
</feature>
<proteinExistence type="predicted"/>
<dbReference type="EMBL" id="JAEMNV010000001">
    <property type="protein sequence ID" value="MBJ8337565.1"/>
    <property type="molecule type" value="Genomic_DNA"/>
</dbReference>
<feature type="region of interest" description="Disordered" evidence="1">
    <location>
        <begin position="1"/>
        <end position="73"/>
    </location>
</feature>
<sequence>MSEQPDNDSETQAKIDEIQVPPEGGHERDRDLAEIVNNIEESVTEERRSEGNPGNADDREATEPVVSEDQAPE</sequence>
<accession>A0A934NLU3</accession>
<organism evidence="2 3">
    <name type="scientific">Antrihabitans stalagmiti</name>
    <dbReference type="NCBI Taxonomy" id="2799499"/>
    <lineage>
        <taxon>Bacteria</taxon>
        <taxon>Bacillati</taxon>
        <taxon>Actinomycetota</taxon>
        <taxon>Actinomycetes</taxon>
        <taxon>Mycobacteriales</taxon>
        <taxon>Nocardiaceae</taxon>
        <taxon>Antrihabitans</taxon>
    </lineage>
</organism>
<evidence type="ECO:0000313" key="3">
    <source>
        <dbReference type="Proteomes" id="UP000655868"/>
    </source>
</evidence>
<dbReference type="Proteomes" id="UP000655868">
    <property type="component" value="Unassembled WGS sequence"/>
</dbReference>
<protein>
    <submittedName>
        <fullName evidence="2">Uncharacterized protein</fullName>
    </submittedName>
</protein>
<dbReference type="AlphaFoldDB" id="A0A934NLU3"/>
<comment type="caution">
    <text evidence="2">The sequence shown here is derived from an EMBL/GenBank/DDBJ whole genome shotgun (WGS) entry which is preliminary data.</text>
</comment>
<keyword evidence="3" id="KW-1185">Reference proteome</keyword>
<evidence type="ECO:0000313" key="2">
    <source>
        <dbReference type="EMBL" id="MBJ8337565.1"/>
    </source>
</evidence>
<evidence type="ECO:0000256" key="1">
    <source>
        <dbReference type="SAM" id="MobiDB-lite"/>
    </source>
</evidence>